<comment type="caution">
    <text evidence="1">The sequence shown here is derived from an EMBL/GenBank/DDBJ whole genome shotgun (WGS) entry which is preliminary data.</text>
</comment>
<evidence type="ECO:0000313" key="2">
    <source>
        <dbReference type="Proteomes" id="UP000093000"/>
    </source>
</evidence>
<gene>
    <name evidence="1" type="ORF">A0J61_03882</name>
</gene>
<dbReference type="AlphaFoldDB" id="A0A1C7NG21"/>
<dbReference type="InParanoid" id="A0A1C7NG21"/>
<proteinExistence type="predicted"/>
<sequence length="104" mass="12013">MTFYLEAIAKNKVNLDTEEQGLQDVLVELFSCLNTLFNEGRGVSSYPLTFVAVYNFIFSTAKDSLPPRDSRQVQEYFQQQCYFKHMILALIIKASDKLIVQQHI</sequence>
<protein>
    <submittedName>
        <fullName evidence="1">Uncharacterized protein</fullName>
    </submittedName>
</protein>
<dbReference type="Proteomes" id="UP000093000">
    <property type="component" value="Unassembled WGS sequence"/>
</dbReference>
<evidence type="ECO:0000313" key="1">
    <source>
        <dbReference type="EMBL" id="OBZ88073.1"/>
    </source>
</evidence>
<accession>A0A1C7NG21</accession>
<keyword evidence="2" id="KW-1185">Reference proteome</keyword>
<reference evidence="1 2" key="1">
    <citation type="submission" date="2016-03" db="EMBL/GenBank/DDBJ databases">
        <title>Choanephora cucurbitarum.</title>
        <authorList>
            <person name="Min B."/>
            <person name="Park H."/>
            <person name="Park J.-H."/>
            <person name="Shin H.-D."/>
            <person name="Choi I.-G."/>
        </authorList>
    </citation>
    <scope>NUCLEOTIDE SEQUENCE [LARGE SCALE GENOMIC DNA]</scope>
    <source>
        <strain evidence="1 2">KUS-F28377</strain>
    </source>
</reference>
<dbReference type="EMBL" id="LUGH01000177">
    <property type="protein sequence ID" value="OBZ88073.1"/>
    <property type="molecule type" value="Genomic_DNA"/>
</dbReference>
<organism evidence="1 2">
    <name type="scientific">Choanephora cucurbitarum</name>
    <dbReference type="NCBI Taxonomy" id="101091"/>
    <lineage>
        <taxon>Eukaryota</taxon>
        <taxon>Fungi</taxon>
        <taxon>Fungi incertae sedis</taxon>
        <taxon>Mucoromycota</taxon>
        <taxon>Mucoromycotina</taxon>
        <taxon>Mucoromycetes</taxon>
        <taxon>Mucorales</taxon>
        <taxon>Mucorineae</taxon>
        <taxon>Choanephoraceae</taxon>
        <taxon>Choanephoroideae</taxon>
        <taxon>Choanephora</taxon>
    </lineage>
</organism>
<name>A0A1C7NG21_9FUNG</name>